<evidence type="ECO:0000313" key="2">
    <source>
        <dbReference type="Proteomes" id="UP000283295"/>
    </source>
</evidence>
<dbReference type="AlphaFoldDB" id="A0A412IWA3"/>
<accession>A0A412IWA3</accession>
<dbReference type="EMBL" id="QRVK01000001">
    <property type="protein sequence ID" value="RGS44377.1"/>
    <property type="molecule type" value="Genomic_DNA"/>
</dbReference>
<proteinExistence type="predicted"/>
<comment type="caution">
    <text evidence="1">The sequence shown here is derived from an EMBL/GenBank/DDBJ whole genome shotgun (WGS) entry which is preliminary data.</text>
</comment>
<gene>
    <name evidence="1" type="ORF">DWX94_00885</name>
</gene>
<organism evidence="1 2">
    <name type="scientific">Coprococcus eutactus</name>
    <dbReference type="NCBI Taxonomy" id="33043"/>
    <lineage>
        <taxon>Bacteria</taxon>
        <taxon>Bacillati</taxon>
        <taxon>Bacillota</taxon>
        <taxon>Clostridia</taxon>
        <taxon>Lachnospirales</taxon>
        <taxon>Lachnospiraceae</taxon>
        <taxon>Coprococcus</taxon>
    </lineage>
</organism>
<dbReference type="Proteomes" id="UP000283295">
    <property type="component" value="Unassembled WGS sequence"/>
</dbReference>
<protein>
    <submittedName>
        <fullName evidence="1">Uncharacterized protein</fullName>
    </submittedName>
</protein>
<name>A0A412IWA3_9FIRM</name>
<reference evidence="1 2" key="1">
    <citation type="submission" date="2018-08" db="EMBL/GenBank/DDBJ databases">
        <title>A genome reference for cultivated species of the human gut microbiota.</title>
        <authorList>
            <person name="Zou Y."/>
            <person name="Xue W."/>
            <person name="Luo G."/>
        </authorList>
    </citation>
    <scope>NUCLEOTIDE SEQUENCE [LARGE SCALE GENOMIC DNA]</scope>
    <source>
        <strain evidence="1 2">AF22-21</strain>
    </source>
</reference>
<sequence>MENLQQSTYENAGRLMNLYDYMAAIGDDNYENLYDDITQDVDVRYRSDDSDYQEWVDQLAKEHDLFSKESMEKINARFEPQIFVADDSAKIAPVVYDNQYDTYLTLDKFADELESYADMDIEGENEVYQEGYFSPYYMDEPPTKKVSFSGTLETSMRELVQDFYQWLGEIDDEIAQHLEQVSEDKNIPASEVAVLAISQSDRLMTANDYLVASSPDIYSMYEDIADYGFNYDVNLDNSLLQSKMPEIEKIIQEHGGVSNRTQDELEDRFEPQVLVRDGGEAIVTPLVYDNQENKYITVSSVADTLKEMLIPDVHGEITAENGESIPFNAHMDVESESKRILADSYKQNATYLKEALVEVREAYKDDMPKLKATVDHFKEKMSILYDKRQSEVQPKKDSQNIER</sequence>
<evidence type="ECO:0000313" key="1">
    <source>
        <dbReference type="EMBL" id="RGS44377.1"/>
    </source>
</evidence>